<evidence type="ECO:0000313" key="2">
    <source>
        <dbReference type="EMBL" id="GBP09647.1"/>
    </source>
</evidence>
<name>A0A4C1T880_EUMVA</name>
<organism evidence="2 3">
    <name type="scientific">Eumeta variegata</name>
    <name type="common">Bagworm moth</name>
    <name type="synonym">Eumeta japonica</name>
    <dbReference type="NCBI Taxonomy" id="151549"/>
    <lineage>
        <taxon>Eukaryota</taxon>
        <taxon>Metazoa</taxon>
        <taxon>Ecdysozoa</taxon>
        <taxon>Arthropoda</taxon>
        <taxon>Hexapoda</taxon>
        <taxon>Insecta</taxon>
        <taxon>Pterygota</taxon>
        <taxon>Neoptera</taxon>
        <taxon>Endopterygota</taxon>
        <taxon>Lepidoptera</taxon>
        <taxon>Glossata</taxon>
        <taxon>Ditrysia</taxon>
        <taxon>Tineoidea</taxon>
        <taxon>Psychidae</taxon>
        <taxon>Oiketicinae</taxon>
        <taxon>Eumeta</taxon>
    </lineage>
</organism>
<dbReference type="EMBL" id="BGZK01000036">
    <property type="protein sequence ID" value="GBP09647.1"/>
    <property type="molecule type" value="Genomic_DNA"/>
</dbReference>
<gene>
    <name evidence="2" type="ORF">EVAR_76622_1</name>
</gene>
<feature type="compositionally biased region" description="Basic residues" evidence="1">
    <location>
        <begin position="119"/>
        <end position="129"/>
    </location>
</feature>
<protein>
    <submittedName>
        <fullName evidence="2">Uncharacterized protein</fullName>
    </submittedName>
</protein>
<accession>A0A4C1T880</accession>
<evidence type="ECO:0000313" key="3">
    <source>
        <dbReference type="Proteomes" id="UP000299102"/>
    </source>
</evidence>
<feature type="region of interest" description="Disordered" evidence="1">
    <location>
        <begin position="105"/>
        <end position="129"/>
    </location>
</feature>
<dbReference type="AlphaFoldDB" id="A0A4C1T880"/>
<sequence>MELTRRVSLPAGGGGASADVSPSASTATFASQGCAVCIEIGQRVFADIGGGLAPRSRNKLPALFTCSPPAPASPQIIESFITEGCLPAAGELANVERCSKSITPMKSHVNKSPVTAAASRRRRRRRKAHAAMDVKIVANPVLVKVTIGPSPRAVFNYGGRRRIPSAYTPLPPPDSAVSYDGSKTIRVHPTRNLVAIADPSAARYPRERYFYYVHGPAAPPPGTTRLYLQNRTDYRAEIVLNRYCAFSLRLYIRSQDFIFLLLKKIDCKIEARGARLCTITTFLEFYQGAGGARAGGGGKVRRHCRDL</sequence>
<reference evidence="2 3" key="1">
    <citation type="journal article" date="2019" name="Commun. Biol.">
        <title>The bagworm genome reveals a unique fibroin gene that provides high tensile strength.</title>
        <authorList>
            <person name="Kono N."/>
            <person name="Nakamura H."/>
            <person name="Ohtoshi R."/>
            <person name="Tomita M."/>
            <person name="Numata K."/>
            <person name="Arakawa K."/>
        </authorList>
    </citation>
    <scope>NUCLEOTIDE SEQUENCE [LARGE SCALE GENOMIC DNA]</scope>
</reference>
<proteinExistence type="predicted"/>
<comment type="caution">
    <text evidence="2">The sequence shown here is derived from an EMBL/GenBank/DDBJ whole genome shotgun (WGS) entry which is preliminary data.</text>
</comment>
<evidence type="ECO:0000256" key="1">
    <source>
        <dbReference type="SAM" id="MobiDB-lite"/>
    </source>
</evidence>
<feature type="region of interest" description="Disordered" evidence="1">
    <location>
        <begin position="1"/>
        <end position="22"/>
    </location>
</feature>
<keyword evidence="3" id="KW-1185">Reference proteome</keyword>
<dbReference type="PROSITE" id="PS51257">
    <property type="entry name" value="PROKAR_LIPOPROTEIN"/>
    <property type="match status" value="1"/>
</dbReference>
<dbReference type="Proteomes" id="UP000299102">
    <property type="component" value="Unassembled WGS sequence"/>
</dbReference>